<dbReference type="EMBL" id="JRZE01000006">
    <property type="protein sequence ID" value="KHF42925.1"/>
    <property type="molecule type" value="Genomic_DNA"/>
</dbReference>
<evidence type="ECO:0000313" key="2">
    <source>
        <dbReference type="Proteomes" id="UP000030848"/>
    </source>
</evidence>
<comment type="caution">
    <text evidence="1">The sequence shown here is derived from an EMBL/GenBank/DDBJ whole genome shotgun (WGS) entry which is preliminary data.</text>
</comment>
<evidence type="ECO:0000313" key="1">
    <source>
        <dbReference type="EMBL" id="KHF42925.1"/>
    </source>
</evidence>
<name>A0A837D6T7_9PSEU</name>
<accession>A0A837D6T7</accession>
<proteinExistence type="predicted"/>
<dbReference type="Proteomes" id="UP000030848">
    <property type="component" value="Unassembled WGS sequence"/>
</dbReference>
<organism evidence="1 2">
    <name type="scientific">Saccharomonospora viridis</name>
    <dbReference type="NCBI Taxonomy" id="1852"/>
    <lineage>
        <taxon>Bacteria</taxon>
        <taxon>Bacillati</taxon>
        <taxon>Actinomycetota</taxon>
        <taxon>Actinomycetes</taxon>
        <taxon>Pseudonocardiales</taxon>
        <taxon>Pseudonocardiaceae</taxon>
        <taxon>Saccharomonospora</taxon>
    </lineage>
</organism>
<sequence length="353" mass="37340">MALLALTACGSDTDGHASAGDGEDTLRMSVDENAFRAEPDIAGVTSMSLNTRFDKVEDSDRARVLAPGVDLRITGVARLDTLDVDVYADLGGNAPSVNDEGEPIEEVYPAEGQAFFAVEYSSDDPQWEPRGDIPDSVASVVINGNDVAEVFSTADGTMQRGTIVASLPADSAPDAAVLEVETAGKFQSLSLLNGKRVNSDVEHIYDVVDRRVEIGKAEEFEETFTGWAGGTERIAGSVVDAFATPWLDRGNGGDGWAGPGKTYLSVEVDWVDISGADDDESTVHLELDNGKTVQPDNDPSSLVNAFDDNAVFQIPATTQHVTVVVTPQVKVGAGSGAKVHKWDPVKAELTIAK</sequence>
<gene>
    <name evidence="1" type="ORF">MINT15_31270</name>
</gene>
<reference evidence="1 2" key="1">
    <citation type="submission" date="2014-10" db="EMBL/GenBank/DDBJ databases">
        <title>Genome sequence of Micropolyspora internatus JCM3315.</title>
        <authorList>
            <person name="Shin S.-K."/>
            <person name="Yi H."/>
        </authorList>
    </citation>
    <scope>NUCLEOTIDE SEQUENCE [LARGE SCALE GENOMIC DNA]</scope>
    <source>
        <strain evidence="1 2">JCM 3315</strain>
    </source>
</reference>
<protein>
    <submittedName>
        <fullName evidence="1">Uncharacterized protein</fullName>
    </submittedName>
</protein>
<dbReference type="AlphaFoldDB" id="A0A837D6T7"/>